<dbReference type="GO" id="GO:0008168">
    <property type="term" value="F:methyltransferase activity"/>
    <property type="evidence" value="ECO:0007669"/>
    <property type="project" value="UniProtKB-KW"/>
</dbReference>
<dbReference type="SUPFAM" id="SSF53335">
    <property type="entry name" value="S-adenosyl-L-methionine-dependent methyltransferases"/>
    <property type="match status" value="1"/>
</dbReference>
<dbReference type="PANTHER" id="PTHR34203:SF15">
    <property type="entry name" value="SLL1173 PROTEIN"/>
    <property type="match status" value="1"/>
</dbReference>
<dbReference type="NCBIfam" id="TIGR01444">
    <property type="entry name" value="fkbM_fam"/>
    <property type="match status" value="1"/>
</dbReference>
<dbReference type="EMBL" id="LT906465">
    <property type="protein sequence ID" value="SNV50928.1"/>
    <property type="molecule type" value="Genomic_DNA"/>
</dbReference>
<dbReference type="Gene3D" id="3.40.50.150">
    <property type="entry name" value="Vaccinia Virus protein VP39"/>
    <property type="match status" value="1"/>
</dbReference>
<keyword evidence="2" id="KW-0489">Methyltransferase</keyword>
<gene>
    <name evidence="2" type="ORF">SAMEA4412677_02540</name>
</gene>
<dbReference type="PANTHER" id="PTHR34203">
    <property type="entry name" value="METHYLTRANSFERASE, FKBM FAMILY PROTEIN"/>
    <property type="match status" value="1"/>
</dbReference>
<accession>A0A239XYH2</accession>
<dbReference type="InterPro" id="IPR052514">
    <property type="entry name" value="SAM-dependent_MTase"/>
</dbReference>
<keyword evidence="3" id="KW-1185">Reference proteome</keyword>
<protein>
    <submittedName>
        <fullName evidence="2">Methyltransferase, FkbM family</fullName>
    </submittedName>
</protein>
<sequence length="264" mass="31270">MSIYSLIAEKLQYFSPSFYKERFFKKLKGLNRENILERRVEPELLWIKDYLSENDVYMDIGANVGAYLYQLENKLQHQNIYAFEPNQKLYKRLKRIFPAVYTLPLALSDENTFAEFKVPVMNGKKIHSRGTLQTKLREEGESASEIHKVKVTRLDDWAELEDFTRLNFIKIDVEGNELHTLRGAKKTLQKFKPTIMVEIEQRHHEEPGWNIISEVENWGFEAHYLDRNSFNLEKLTKNLIEAQNSENVKQYTEYINNIIFVPAK</sequence>
<dbReference type="InterPro" id="IPR006342">
    <property type="entry name" value="FkbM_mtfrase"/>
</dbReference>
<dbReference type="Pfam" id="PF05050">
    <property type="entry name" value="Methyltransf_21"/>
    <property type="match status" value="1"/>
</dbReference>
<organism evidence="2 3">
    <name type="scientific">Chryseobacterium taklimakanense</name>
    <dbReference type="NCBI Taxonomy" id="536441"/>
    <lineage>
        <taxon>Bacteria</taxon>
        <taxon>Pseudomonadati</taxon>
        <taxon>Bacteroidota</taxon>
        <taxon>Flavobacteriia</taxon>
        <taxon>Flavobacteriales</taxon>
        <taxon>Weeksellaceae</taxon>
        <taxon>Chryseobacterium group</taxon>
        <taxon>Chryseobacterium</taxon>
    </lineage>
</organism>
<feature type="domain" description="Methyltransferase FkbM" evidence="1">
    <location>
        <begin position="59"/>
        <end position="218"/>
    </location>
</feature>
<evidence type="ECO:0000259" key="1">
    <source>
        <dbReference type="Pfam" id="PF05050"/>
    </source>
</evidence>
<dbReference type="InterPro" id="IPR029063">
    <property type="entry name" value="SAM-dependent_MTases_sf"/>
</dbReference>
<keyword evidence="2" id="KW-0808">Transferase</keyword>
<evidence type="ECO:0000313" key="2">
    <source>
        <dbReference type="EMBL" id="SNV50928.1"/>
    </source>
</evidence>
<evidence type="ECO:0000313" key="3">
    <source>
        <dbReference type="Proteomes" id="UP000215196"/>
    </source>
</evidence>
<dbReference type="GO" id="GO:0032259">
    <property type="term" value="P:methylation"/>
    <property type="evidence" value="ECO:0007669"/>
    <property type="project" value="UniProtKB-KW"/>
</dbReference>
<name>A0A239XYH2_9FLAO</name>
<dbReference type="KEGG" id="ctak:4412677_02540"/>
<reference evidence="2 3" key="1">
    <citation type="submission" date="2017-06" db="EMBL/GenBank/DDBJ databases">
        <authorList>
            <consortium name="Pathogen Informatics"/>
        </authorList>
    </citation>
    <scope>NUCLEOTIDE SEQUENCE [LARGE SCALE GENOMIC DNA]</scope>
    <source>
        <strain evidence="2 3">NCTC13490</strain>
    </source>
</reference>
<dbReference type="AlphaFoldDB" id="A0A239XYH2"/>
<dbReference type="Proteomes" id="UP000215196">
    <property type="component" value="Chromosome 1"/>
</dbReference>
<dbReference type="RefSeq" id="WP_095073744.1">
    <property type="nucleotide sequence ID" value="NZ_LT906465.1"/>
</dbReference>
<proteinExistence type="predicted"/>